<reference evidence="2" key="1">
    <citation type="journal article" date="2020" name="mSystems">
        <title>Genome- and Community-Level Interaction Insights into Carbon Utilization and Element Cycling Functions of Hydrothermarchaeota in Hydrothermal Sediment.</title>
        <authorList>
            <person name="Zhou Z."/>
            <person name="Liu Y."/>
            <person name="Xu W."/>
            <person name="Pan J."/>
            <person name="Luo Z.H."/>
            <person name="Li M."/>
        </authorList>
    </citation>
    <scope>NUCLEOTIDE SEQUENCE [LARGE SCALE GENOMIC DNA]</scope>
    <source>
        <strain evidence="2">SpSt-125</strain>
    </source>
</reference>
<comment type="caution">
    <text evidence="2">The sequence shown here is derived from an EMBL/GenBank/DDBJ whole genome shotgun (WGS) entry which is preliminary data.</text>
</comment>
<sequence length="68" mass="7840">MPTPPSLSPGSREFWRYVDRISKPLLLIHGDQDKIIPVEASRKTFEKAKSKIKILKIYPGKGHHQSMR</sequence>
<gene>
    <name evidence="2" type="ORF">ENO26_02910</name>
</gene>
<dbReference type="Pfam" id="PF12146">
    <property type="entry name" value="Hydrolase_4"/>
    <property type="match status" value="1"/>
</dbReference>
<evidence type="ECO:0000313" key="2">
    <source>
        <dbReference type="EMBL" id="HEM66509.1"/>
    </source>
</evidence>
<dbReference type="InterPro" id="IPR029058">
    <property type="entry name" value="AB_hydrolase_fold"/>
</dbReference>
<dbReference type="SUPFAM" id="SSF53474">
    <property type="entry name" value="alpha/beta-Hydrolases"/>
    <property type="match status" value="1"/>
</dbReference>
<feature type="domain" description="Serine aminopeptidase S33" evidence="1">
    <location>
        <begin position="12"/>
        <end position="64"/>
    </location>
</feature>
<dbReference type="AlphaFoldDB" id="A0A7J2U1T1"/>
<proteinExistence type="predicted"/>
<protein>
    <recommendedName>
        <fullName evidence="1">Serine aminopeptidase S33 domain-containing protein</fullName>
    </recommendedName>
</protein>
<organism evidence="2">
    <name type="scientific">Ignisphaera aggregans</name>
    <dbReference type="NCBI Taxonomy" id="334771"/>
    <lineage>
        <taxon>Archaea</taxon>
        <taxon>Thermoproteota</taxon>
        <taxon>Thermoprotei</taxon>
        <taxon>Desulfurococcales</taxon>
        <taxon>Desulfurococcaceae</taxon>
        <taxon>Ignisphaera</taxon>
    </lineage>
</organism>
<dbReference type="EMBL" id="DSEU01000017">
    <property type="protein sequence ID" value="HEM66509.1"/>
    <property type="molecule type" value="Genomic_DNA"/>
</dbReference>
<dbReference type="Gene3D" id="3.40.50.1820">
    <property type="entry name" value="alpha/beta hydrolase"/>
    <property type="match status" value="1"/>
</dbReference>
<dbReference type="InterPro" id="IPR022742">
    <property type="entry name" value="Hydrolase_4"/>
</dbReference>
<name>A0A7J2U1T1_9CREN</name>
<evidence type="ECO:0000259" key="1">
    <source>
        <dbReference type="Pfam" id="PF12146"/>
    </source>
</evidence>
<accession>A0A7J2U1T1</accession>